<organism evidence="1 2">
    <name type="scientific">Solanum commersonii</name>
    <name type="common">Commerson's wild potato</name>
    <name type="synonym">Commerson's nightshade</name>
    <dbReference type="NCBI Taxonomy" id="4109"/>
    <lineage>
        <taxon>Eukaryota</taxon>
        <taxon>Viridiplantae</taxon>
        <taxon>Streptophyta</taxon>
        <taxon>Embryophyta</taxon>
        <taxon>Tracheophyta</taxon>
        <taxon>Spermatophyta</taxon>
        <taxon>Magnoliopsida</taxon>
        <taxon>eudicotyledons</taxon>
        <taxon>Gunneridae</taxon>
        <taxon>Pentapetalae</taxon>
        <taxon>asterids</taxon>
        <taxon>lamiids</taxon>
        <taxon>Solanales</taxon>
        <taxon>Solanaceae</taxon>
        <taxon>Solanoideae</taxon>
        <taxon>Solaneae</taxon>
        <taxon>Solanum</taxon>
    </lineage>
</organism>
<feature type="non-terminal residue" evidence="1">
    <location>
        <position position="63"/>
    </location>
</feature>
<comment type="caution">
    <text evidence="1">The sequence shown here is derived from an EMBL/GenBank/DDBJ whole genome shotgun (WGS) entry which is preliminary data.</text>
</comment>
<gene>
    <name evidence="1" type="ORF">H5410_046888</name>
</gene>
<name>A0A9J5XH16_SOLCO</name>
<sequence>CFKRLTSREFRGESSGDLRNARGGFFEWGSVRRPFGGEKIRSESEHARGRPGRLWLSREIEHV</sequence>
<proteinExistence type="predicted"/>
<keyword evidence="2" id="KW-1185">Reference proteome</keyword>
<dbReference type="AlphaFoldDB" id="A0A9J5XH16"/>
<protein>
    <submittedName>
        <fullName evidence="1">Uncharacterized protein</fullName>
    </submittedName>
</protein>
<reference evidence="1 2" key="1">
    <citation type="submission" date="2020-09" db="EMBL/GenBank/DDBJ databases">
        <title>De no assembly of potato wild relative species, Solanum commersonii.</title>
        <authorList>
            <person name="Cho K."/>
        </authorList>
    </citation>
    <scope>NUCLEOTIDE SEQUENCE [LARGE SCALE GENOMIC DNA]</scope>
    <source>
        <strain evidence="1">LZ3.2</strain>
        <tissue evidence="1">Leaf</tissue>
    </source>
</reference>
<dbReference type="EMBL" id="JACXVP010000009">
    <property type="protein sequence ID" value="KAG5586454.1"/>
    <property type="molecule type" value="Genomic_DNA"/>
</dbReference>
<accession>A0A9J5XH16</accession>
<evidence type="ECO:0000313" key="2">
    <source>
        <dbReference type="Proteomes" id="UP000824120"/>
    </source>
</evidence>
<dbReference type="Proteomes" id="UP000824120">
    <property type="component" value="Chromosome 9"/>
</dbReference>
<evidence type="ECO:0000313" key="1">
    <source>
        <dbReference type="EMBL" id="KAG5586454.1"/>
    </source>
</evidence>